<accession>A0A6N9NLV6</accession>
<dbReference type="EMBL" id="WWNE01000006">
    <property type="protein sequence ID" value="NBG66107.1"/>
    <property type="molecule type" value="Genomic_DNA"/>
</dbReference>
<dbReference type="AlphaFoldDB" id="A0A6N9NLV6"/>
<evidence type="ECO:0000313" key="3">
    <source>
        <dbReference type="Proteomes" id="UP000470771"/>
    </source>
</evidence>
<name>A0A6N9NLV6_9FLAO</name>
<keyword evidence="3" id="KW-1185">Reference proteome</keyword>
<dbReference type="InterPro" id="IPR043781">
    <property type="entry name" value="DUF5723"/>
</dbReference>
<dbReference type="Proteomes" id="UP000470771">
    <property type="component" value="Unassembled WGS sequence"/>
</dbReference>
<proteinExistence type="predicted"/>
<protein>
    <recommendedName>
        <fullName evidence="1">DUF5723 domain-containing protein</fullName>
    </recommendedName>
</protein>
<evidence type="ECO:0000313" key="2">
    <source>
        <dbReference type="EMBL" id="NBG66107.1"/>
    </source>
</evidence>
<sequence length="449" mass="49900">MNKLSCIIAVLICFNNEVIIAQEKVGVVTDNYLPVKQIGLNPALMVDQRLFLSINVAGVHAFGRSNVLNYPNSILLPKVDLQDEVYEQPNKFARGYIAGEVSGPSATLSYGKNAFGIHTSARYYSNLNRLPALLVEVANAESVDQVADDSYQMKNGRFKSMMWGEVGLTYGRILLNRDYDMISAGITINRMIGIQQSSFNIKSGTVSVENNSGALLNLNGKYSYTDTQFGSGGGWGMDLGVTFKSMTDVVNKYSSHSQRGGCKIVDYDYRIGLSLLDVGYIRFKESARYAKLESQDSLSIDDLYDGNDAVLGKDGDTYTAFLPTALSLQMDFRIIDYVYVAGIVNQRLSFRNSFGVERSNLAAIAPRFETDWISASIPMSLSNYVAPQVGFYIRLGFLSVGTDHILPFVRRGDIKAVDLYFNINLFLRNSPECKVIDRRGIPWLCPAWR</sequence>
<organism evidence="2 3">
    <name type="scientific">Acidiluteibacter ferrifornacis</name>
    <dbReference type="NCBI Taxonomy" id="2692424"/>
    <lineage>
        <taxon>Bacteria</taxon>
        <taxon>Pseudomonadati</taxon>
        <taxon>Bacteroidota</taxon>
        <taxon>Flavobacteriia</taxon>
        <taxon>Flavobacteriales</taxon>
        <taxon>Cryomorphaceae</taxon>
        <taxon>Acidiluteibacter</taxon>
    </lineage>
</organism>
<dbReference type="RefSeq" id="WP_160633051.1">
    <property type="nucleotide sequence ID" value="NZ_WWNE01000006.1"/>
</dbReference>
<feature type="domain" description="DUF5723" evidence="1">
    <location>
        <begin position="42"/>
        <end position="403"/>
    </location>
</feature>
<gene>
    <name evidence="2" type="ORF">GQN54_08245</name>
</gene>
<dbReference type="Pfam" id="PF18990">
    <property type="entry name" value="DUF5723"/>
    <property type="match status" value="1"/>
</dbReference>
<comment type="caution">
    <text evidence="2">The sequence shown here is derived from an EMBL/GenBank/DDBJ whole genome shotgun (WGS) entry which is preliminary data.</text>
</comment>
<evidence type="ECO:0000259" key="1">
    <source>
        <dbReference type="Pfam" id="PF18990"/>
    </source>
</evidence>
<reference evidence="2 3" key="1">
    <citation type="submission" date="2019-12" db="EMBL/GenBank/DDBJ databases">
        <authorList>
            <person name="Zhao J."/>
        </authorList>
    </citation>
    <scope>NUCLEOTIDE SEQUENCE [LARGE SCALE GENOMIC DNA]</scope>
    <source>
        <strain evidence="2 3">S-15</strain>
    </source>
</reference>